<evidence type="ECO:0000313" key="2">
    <source>
        <dbReference type="EMBL" id="MBK5926910.1"/>
    </source>
</evidence>
<dbReference type="SUPFAM" id="SSF111126">
    <property type="entry name" value="Ligand-binding domain in the NO signalling and Golgi transport"/>
    <property type="match status" value="1"/>
</dbReference>
<dbReference type="Pfam" id="PF07700">
    <property type="entry name" value="HNOB"/>
    <property type="match status" value="1"/>
</dbReference>
<accession>A0A934WGD1</accession>
<evidence type="ECO:0000313" key="3">
    <source>
        <dbReference type="Proteomes" id="UP000706333"/>
    </source>
</evidence>
<dbReference type="AlphaFoldDB" id="A0A934WGD1"/>
<reference evidence="2" key="1">
    <citation type="submission" date="2017-05" db="EMBL/GenBank/DDBJ databases">
        <authorList>
            <person name="Imhoff J.F."/>
            <person name="Rahn T."/>
            <person name="Kuenzel S."/>
            <person name="Neulinger S.C."/>
        </authorList>
    </citation>
    <scope>NUCLEOTIDE SEQUENCE</scope>
    <source>
        <strain evidence="2">LMG 28126</strain>
    </source>
</reference>
<evidence type="ECO:0000259" key="1">
    <source>
        <dbReference type="Pfam" id="PF07700"/>
    </source>
</evidence>
<feature type="domain" description="Heme NO-binding" evidence="1">
    <location>
        <begin position="2"/>
        <end position="76"/>
    </location>
</feature>
<dbReference type="EMBL" id="NHSD01000185">
    <property type="protein sequence ID" value="MBK5926910.1"/>
    <property type="molecule type" value="Genomic_DNA"/>
</dbReference>
<sequence>MHGLVNRALQCFLRDTYGAQAWAEIARAAGAPEGGFESMLRYDDALTLRLISCAATALDRPAEAVLEDLGTYLVSHPRRQV</sequence>
<proteinExistence type="predicted"/>
<protein>
    <recommendedName>
        <fullName evidence="1">Heme NO-binding domain-containing protein</fullName>
    </recommendedName>
</protein>
<dbReference type="GO" id="GO:0020037">
    <property type="term" value="F:heme binding"/>
    <property type="evidence" value="ECO:0007669"/>
    <property type="project" value="InterPro"/>
</dbReference>
<dbReference type="Gene3D" id="3.90.1520.10">
    <property type="entry name" value="H-NOX domain"/>
    <property type="match status" value="1"/>
</dbReference>
<gene>
    <name evidence="2" type="ORF">CCR87_06045</name>
</gene>
<dbReference type="InterPro" id="IPR038158">
    <property type="entry name" value="H-NOX_domain_sf"/>
</dbReference>
<comment type="caution">
    <text evidence="2">The sequence shown here is derived from an EMBL/GenBank/DDBJ whole genome shotgun (WGS) entry which is preliminary data.</text>
</comment>
<dbReference type="InterPro" id="IPR024096">
    <property type="entry name" value="NO_sig/Golgi_transp_ligand-bd"/>
</dbReference>
<dbReference type="Proteomes" id="UP000706333">
    <property type="component" value="Unassembled WGS sequence"/>
</dbReference>
<keyword evidence="3" id="KW-1185">Reference proteome</keyword>
<dbReference type="InterPro" id="IPR011644">
    <property type="entry name" value="Heme_NO-bd"/>
</dbReference>
<dbReference type="RefSeq" id="WP_201156678.1">
    <property type="nucleotide sequence ID" value="NZ_NHSD01000185.1"/>
</dbReference>
<organism evidence="2 3">
    <name type="scientific">Rhodobaculum claviforme</name>
    <dbReference type="NCBI Taxonomy" id="1549854"/>
    <lineage>
        <taxon>Bacteria</taxon>
        <taxon>Pseudomonadati</taxon>
        <taxon>Pseudomonadota</taxon>
        <taxon>Alphaproteobacteria</taxon>
        <taxon>Rhodobacterales</taxon>
        <taxon>Paracoccaceae</taxon>
        <taxon>Rhodobaculum</taxon>
    </lineage>
</organism>
<reference evidence="2" key="2">
    <citation type="journal article" date="2020" name="Microorganisms">
        <title>Osmotic Adaptation and Compatible Solute Biosynthesis of Phototrophic Bacteria as Revealed from Genome Analyses.</title>
        <authorList>
            <person name="Imhoff J.F."/>
            <person name="Rahn T."/>
            <person name="Kunzel S."/>
            <person name="Keller A."/>
            <person name="Neulinger S.C."/>
        </authorList>
    </citation>
    <scope>NUCLEOTIDE SEQUENCE</scope>
    <source>
        <strain evidence="2">LMG 28126</strain>
    </source>
</reference>
<name>A0A934WGD1_9RHOB</name>